<dbReference type="AlphaFoldDB" id="A0A5S3X286"/>
<reference evidence="3 4" key="1">
    <citation type="submission" date="2018-01" db="EMBL/GenBank/DDBJ databases">
        <authorList>
            <person name="Paulsen S."/>
            <person name="Gram L.K."/>
        </authorList>
    </citation>
    <scope>NUCLEOTIDE SEQUENCE [LARGE SCALE GENOMIC DNA]</scope>
    <source>
        <strain evidence="3 4">S2599</strain>
    </source>
</reference>
<organism evidence="3 4">
    <name type="scientific">Pseudoalteromonas rubra</name>
    <dbReference type="NCBI Taxonomy" id="43658"/>
    <lineage>
        <taxon>Bacteria</taxon>
        <taxon>Pseudomonadati</taxon>
        <taxon>Pseudomonadota</taxon>
        <taxon>Gammaproteobacteria</taxon>
        <taxon>Alteromonadales</taxon>
        <taxon>Pseudoalteromonadaceae</taxon>
        <taxon>Pseudoalteromonas</taxon>
    </lineage>
</organism>
<evidence type="ECO:0000256" key="1">
    <source>
        <dbReference type="SAM" id="MobiDB-lite"/>
    </source>
</evidence>
<accession>A0A5S3X286</accession>
<proteinExistence type="predicted"/>
<evidence type="ECO:0000313" key="4">
    <source>
        <dbReference type="Proteomes" id="UP000306719"/>
    </source>
</evidence>
<gene>
    <name evidence="3" type="ORF">CWB98_06760</name>
</gene>
<dbReference type="Proteomes" id="UP000306719">
    <property type="component" value="Unassembled WGS sequence"/>
</dbReference>
<feature type="signal peptide" evidence="2">
    <location>
        <begin position="1"/>
        <end position="20"/>
    </location>
</feature>
<protein>
    <recommendedName>
        <fullName evidence="5">Cadherin domain-containing protein</fullName>
    </recommendedName>
</protein>
<evidence type="ECO:0000256" key="2">
    <source>
        <dbReference type="SAM" id="SignalP"/>
    </source>
</evidence>
<dbReference type="PROSITE" id="PS51257">
    <property type="entry name" value="PROKAR_LIPOPROTEIN"/>
    <property type="match status" value="1"/>
</dbReference>
<evidence type="ECO:0000313" key="3">
    <source>
        <dbReference type="EMBL" id="TMP38428.1"/>
    </source>
</evidence>
<sequence>MNKYLLNLAFMANVGVFLCACSGGTNEEGNQEPTFTSSENRFALDEDTSFNGVFYASDPDGDALAFGVGKSPRNGVLTVNRDGSFVYVPKEHFFGEDTASIIVSDRIATTTREITFIVENINDAPVVISSHVAVSEVGRAVGQIVAIDYDKDTLKFSVIREPEKGDLTLNTSDGSFEYEVNSNGEIDDTFTVGVSDGKGEATQAEIFIRPSFVTNDDKRNYYYNSDSSHLARATALIEVNQQGDKEAISDAALSGLGYLDIAVGYAQSGFTQTAIGIIEKHILSRTVKAQAYQKVATALDEQSNLVLANELREKATVEYNTYIAEIGTENITPSNALFYLVVTRDYLDAEQNEQANKLLATTRLYVKALSDLSLESKSAHRAFVGAYLEHAQNMTEDFLNNAAGTTFENAFNAIQNLSDITATVSFDESSRGITHKYRANYYRQAAQLAHLLSLVSQGAQKQKAVELAKANLASGLALYTDISYDPNYKREAEQYAATTLARFDTPLQFFSGLFLSLYPEYVAANKTADYSGNVAYELIKEVGSSTDLRYAHRHMYAHALLSNAQAGLALTSTLTELNATFAGGNEAEIFHTLIEFGPTNSMERYGSWLLHYAGYKEQALLLIDEAHKLLQSEAYQNDVGLVVSQVVGNHGCLRLAELNTVFGGNQARTDALLATCAEIVEKKYKNNSTLTAERKIEAFNTMTIGWSKGQRADLALATSAEAQKIAADITDFEDSLKAHLYVASALATGAELSQSQSVATAALENTLMQLNKELETAKLIELIDDVLGQLNLVTSQDKEASYLKIYKLYFAIMQRAGTHDDYRTVRESITFKLTQVFDKVESLASALSENDRQDIYESLIKHYSALGLYDKARSLATDPVYTEADKEQLLLTIVQSQATQDEFPASAIANVDTDKDGLANFFLPTATEQQRTDSGLSLDQDSDNDGKPDPEDLTPLSKD</sequence>
<feature type="compositionally biased region" description="Polar residues" evidence="1">
    <location>
        <begin position="926"/>
        <end position="939"/>
    </location>
</feature>
<dbReference type="EMBL" id="PNCJ01000009">
    <property type="protein sequence ID" value="TMP38428.1"/>
    <property type="molecule type" value="Genomic_DNA"/>
</dbReference>
<feature type="chain" id="PRO_5024340687" description="Cadherin domain-containing protein" evidence="2">
    <location>
        <begin position="21"/>
        <end position="959"/>
    </location>
</feature>
<comment type="caution">
    <text evidence="3">The sequence shown here is derived from an EMBL/GenBank/DDBJ whole genome shotgun (WGS) entry which is preliminary data.</text>
</comment>
<dbReference type="Gene3D" id="2.60.40.2810">
    <property type="match status" value="1"/>
</dbReference>
<dbReference type="RefSeq" id="WP_138544146.1">
    <property type="nucleotide sequence ID" value="NZ_PNCJ01000009.1"/>
</dbReference>
<dbReference type="OrthoDB" id="6231808at2"/>
<feature type="region of interest" description="Disordered" evidence="1">
    <location>
        <begin position="925"/>
        <end position="959"/>
    </location>
</feature>
<keyword evidence="2" id="KW-0732">Signal</keyword>
<dbReference type="Pfam" id="PF17963">
    <property type="entry name" value="Big_9"/>
    <property type="match status" value="2"/>
</dbReference>
<reference evidence="4" key="2">
    <citation type="submission" date="2019-06" db="EMBL/GenBank/DDBJ databases">
        <title>Co-occurence of chitin degradation, pigmentation and bioactivity in marine Pseudoalteromonas.</title>
        <authorList>
            <person name="Sonnenschein E.C."/>
            <person name="Bech P.K."/>
        </authorList>
    </citation>
    <scope>NUCLEOTIDE SEQUENCE [LARGE SCALE GENOMIC DNA]</scope>
    <source>
        <strain evidence="4">S2599</strain>
    </source>
</reference>
<name>A0A5S3X286_9GAMM</name>
<evidence type="ECO:0008006" key="5">
    <source>
        <dbReference type="Google" id="ProtNLM"/>
    </source>
</evidence>